<keyword evidence="4" id="KW-1185">Reference proteome</keyword>
<sequence length="569" mass="63245">MSLLYGCLYIIRFGTMKRMHKAAAWADEAQKRRDSILWNVWVLLAMPTVWLIWSITLFISSIMSYVWRTSHVAGDYDSTDADHSGRAARIVISCMLGLGIIIYLCVVIKTFARYGDRMDRAYKQRVQAMVQQILPNGTTYSDYGVITTNKQVTEKSPQTSTAASRDRSPTPEILTRPREEERQEERAHSMSPSPRHEGHRFSRSDTPLSGSRLSRFLRDDAEVYSSDEDGEGRWSDSASMEPEFLSGPTLITDEFSNSSAYRTPIFLGTDANAPVTTTGHGDTPGPFVNMFLPYTSPSSSAESPSPLHDVAQLHWPLSRTEGRLGDPLGSRDYGGHLEEPSHMLMGHEQLRTWHAARAGSDSLLASTPPPTWIPPSMLELDGVTTGPSETIARFRRSTASPPQTADHGIAEGLASFSDVIDESPAADEASSAANAGRDGSLDNPVHGWSFDSPRRHPSFNRFRPLRVSMSLDAIWRPEEADITPMNAGGQQTSERLPTLEEVEETLLSRRPASDPRGPMCSVETWDWGSISYLQDGEIQIDHAKGCSVFRNFLFDLTYRMSEKVPILTP</sequence>
<feature type="region of interest" description="Disordered" evidence="1">
    <location>
        <begin position="222"/>
        <end position="241"/>
    </location>
</feature>
<dbReference type="HOGENOM" id="CLU_479091_0_0_1"/>
<dbReference type="EMBL" id="GL377303">
    <property type="protein sequence ID" value="EFJ00949.1"/>
    <property type="molecule type" value="Genomic_DNA"/>
</dbReference>
<feature type="region of interest" description="Disordered" evidence="1">
    <location>
        <begin position="151"/>
        <end position="213"/>
    </location>
</feature>
<dbReference type="Proteomes" id="UP000007431">
    <property type="component" value="Unassembled WGS sequence"/>
</dbReference>
<dbReference type="VEuPathDB" id="FungiDB:SCHCODRAFT_02695403"/>
<evidence type="ECO:0000313" key="3">
    <source>
        <dbReference type="EMBL" id="EFJ00949.1"/>
    </source>
</evidence>
<organism evidence="4">
    <name type="scientific">Schizophyllum commune (strain H4-8 / FGSC 9210)</name>
    <name type="common">Split gill fungus</name>
    <dbReference type="NCBI Taxonomy" id="578458"/>
    <lineage>
        <taxon>Eukaryota</taxon>
        <taxon>Fungi</taxon>
        <taxon>Dikarya</taxon>
        <taxon>Basidiomycota</taxon>
        <taxon>Agaricomycotina</taxon>
        <taxon>Agaricomycetes</taxon>
        <taxon>Agaricomycetidae</taxon>
        <taxon>Agaricales</taxon>
        <taxon>Schizophyllaceae</taxon>
        <taxon>Schizophyllum</taxon>
    </lineage>
</organism>
<dbReference type="STRING" id="578458.D8PVZ5"/>
<dbReference type="AlphaFoldDB" id="D8PVZ5"/>
<name>D8PVZ5_SCHCM</name>
<reference evidence="3 4" key="1">
    <citation type="journal article" date="2010" name="Nat. Biotechnol.">
        <title>Genome sequence of the model mushroom Schizophyllum commune.</title>
        <authorList>
            <person name="Ohm R.A."/>
            <person name="de Jong J.F."/>
            <person name="Lugones L.G."/>
            <person name="Aerts A."/>
            <person name="Kothe E."/>
            <person name="Stajich J.E."/>
            <person name="de Vries R.P."/>
            <person name="Record E."/>
            <person name="Levasseur A."/>
            <person name="Baker S.E."/>
            <person name="Bartholomew K.A."/>
            <person name="Coutinho P.M."/>
            <person name="Erdmann S."/>
            <person name="Fowler T.J."/>
            <person name="Gathman A.C."/>
            <person name="Lombard V."/>
            <person name="Henrissat B."/>
            <person name="Knabe N."/>
            <person name="Kuees U."/>
            <person name="Lilly W.W."/>
            <person name="Lindquist E."/>
            <person name="Lucas S."/>
            <person name="Magnuson J.K."/>
            <person name="Piumi F."/>
            <person name="Raudaskoski M."/>
            <person name="Salamov A."/>
            <person name="Schmutz J."/>
            <person name="Schwarze F.W.M.R."/>
            <person name="vanKuyk P.A."/>
            <person name="Horton J.S."/>
            <person name="Grigoriev I.V."/>
            <person name="Woesten H.A.B."/>
        </authorList>
    </citation>
    <scope>NUCLEOTIDE SEQUENCE [LARGE SCALE GENOMIC DNA]</scope>
    <source>
        <strain evidence="4">H4-8 / FGSC 9210</strain>
    </source>
</reference>
<feature type="compositionally biased region" description="Low complexity" evidence="1">
    <location>
        <begin position="426"/>
        <end position="435"/>
    </location>
</feature>
<keyword evidence="2" id="KW-0472">Membrane</keyword>
<dbReference type="InParanoid" id="D8PVZ5"/>
<feature type="transmembrane region" description="Helical" evidence="2">
    <location>
        <begin position="87"/>
        <end position="108"/>
    </location>
</feature>
<feature type="region of interest" description="Disordered" evidence="1">
    <location>
        <begin position="424"/>
        <end position="453"/>
    </location>
</feature>
<protein>
    <submittedName>
        <fullName evidence="3">Uncharacterized protein</fullName>
    </submittedName>
</protein>
<feature type="transmembrane region" description="Helical" evidence="2">
    <location>
        <begin position="40"/>
        <end position="67"/>
    </location>
</feature>
<evidence type="ECO:0000256" key="2">
    <source>
        <dbReference type="SAM" id="Phobius"/>
    </source>
</evidence>
<proteinExistence type="predicted"/>
<evidence type="ECO:0000256" key="1">
    <source>
        <dbReference type="SAM" id="MobiDB-lite"/>
    </source>
</evidence>
<dbReference type="KEGG" id="scm:SCHCO_02695403"/>
<accession>D8PVZ5</accession>
<feature type="compositionally biased region" description="Basic and acidic residues" evidence="1">
    <location>
        <begin position="164"/>
        <end position="203"/>
    </location>
</feature>
<dbReference type="OrthoDB" id="3062801at2759"/>
<keyword evidence="2" id="KW-0812">Transmembrane</keyword>
<dbReference type="GeneID" id="9595627"/>
<keyword evidence="2" id="KW-1133">Transmembrane helix</keyword>
<gene>
    <name evidence="3" type="ORF">SCHCODRAFT_232392</name>
</gene>
<feature type="compositionally biased region" description="Polar residues" evidence="1">
    <location>
        <begin position="151"/>
        <end position="163"/>
    </location>
</feature>
<evidence type="ECO:0000313" key="4">
    <source>
        <dbReference type="Proteomes" id="UP000007431"/>
    </source>
</evidence>